<sequence length="116" mass="13295">MSDSNHVLLQSELADELNRMQAGGTSYRLETAQLALALSRHVSVPESLRDREMARQYVRSSLHDLQDDRAEDVAKMLSMAARRAYNTPENTFSVDMKVKLEEKRNRFKVRGLQVKS</sequence>
<proteinExistence type="predicted"/>
<dbReference type="STRING" id="1397694.GCA_000702585_03132"/>
<evidence type="ECO:0000313" key="1">
    <source>
        <dbReference type="EMBL" id="STO53172.1"/>
    </source>
</evidence>
<gene>
    <name evidence="1" type="ORF">NCTC13163_03153</name>
</gene>
<dbReference type="EMBL" id="UGGP01000002">
    <property type="protein sequence ID" value="STO53172.1"/>
    <property type="molecule type" value="Genomic_DNA"/>
</dbReference>
<dbReference type="Proteomes" id="UP000254060">
    <property type="component" value="Unassembled WGS sequence"/>
</dbReference>
<organism evidence="1 2">
    <name type="scientific">Exiguobacterium aurantiacum</name>
    <dbReference type="NCBI Taxonomy" id="33987"/>
    <lineage>
        <taxon>Bacteria</taxon>
        <taxon>Bacillati</taxon>
        <taxon>Bacillota</taxon>
        <taxon>Bacilli</taxon>
        <taxon>Bacillales</taxon>
        <taxon>Bacillales Family XII. Incertae Sedis</taxon>
        <taxon>Exiguobacterium</taxon>
    </lineage>
</organism>
<evidence type="ECO:0000313" key="2">
    <source>
        <dbReference type="Proteomes" id="UP000254060"/>
    </source>
</evidence>
<name>A0A377HGN6_9BACL</name>
<dbReference type="OrthoDB" id="2357126at2"/>
<accession>A0A377HGN6</accession>
<protein>
    <submittedName>
        <fullName evidence="1">Uncharacterized protein</fullName>
    </submittedName>
</protein>
<dbReference type="AlphaFoldDB" id="A0A377HGN6"/>
<reference evidence="1 2" key="1">
    <citation type="submission" date="2018-06" db="EMBL/GenBank/DDBJ databases">
        <authorList>
            <consortium name="Pathogen Informatics"/>
            <person name="Doyle S."/>
        </authorList>
    </citation>
    <scope>NUCLEOTIDE SEQUENCE [LARGE SCALE GENOMIC DNA]</scope>
    <source>
        <strain evidence="1 2">NCTC13163</strain>
    </source>
</reference>
<dbReference type="RefSeq" id="WP_029336171.1">
    <property type="nucleotide sequence ID" value="NZ_CP085207.1"/>
</dbReference>